<sequence>MKHKKCGFCQYIGFPLKNKKSKIENWACNLCNHYSMGSSIYVILFGLIGTVITAFDIIRIVKCQVPERFNARQRSRNIVPQDIERDLKLMTSILGIEHYTQIMLGAITEYPMLYVPWLLMQLCLMIVEIFIFLIRLVSDGLYIKRDEIPLALWIVHNWLQVFCLFYHQMRHSSRLFD</sequence>
<feature type="transmembrane region" description="Helical" evidence="1">
    <location>
        <begin position="39"/>
        <end position="58"/>
    </location>
</feature>
<dbReference type="OrthoDB" id="7700731at2759"/>
<keyword evidence="3" id="KW-1185">Reference proteome</keyword>
<evidence type="ECO:0000313" key="2">
    <source>
        <dbReference type="EMBL" id="KAF7989823.1"/>
    </source>
</evidence>
<comment type="caution">
    <text evidence="2">The sequence shown here is derived from an EMBL/GenBank/DDBJ whole genome shotgun (WGS) entry which is preliminary data.</text>
</comment>
<keyword evidence="1" id="KW-0472">Membrane</keyword>
<keyword evidence="1" id="KW-0812">Transmembrane</keyword>
<accession>A0A835CQ53</accession>
<reference evidence="2 3" key="1">
    <citation type="submission" date="2020-08" db="EMBL/GenBank/DDBJ databases">
        <title>Aphidius gifuensis genome sequencing and assembly.</title>
        <authorList>
            <person name="Du Z."/>
        </authorList>
    </citation>
    <scope>NUCLEOTIDE SEQUENCE [LARGE SCALE GENOMIC DNA]</scope>
    <source>
        <strain evidence="2">YNYX2018</strain>
        <tissue evidence="2">Adults</tissue>
    </source>
</reference>
<feature type="transmembrane region" description="Helical" evidence="1">
    <location>
        <begin position="113"/>
        <end position="136"/>
    </location>
</feature>
<gene>
    <name evidence="2" type="ORF">HCN44_008497</name>
</gene>
<protein>
    <submittedName>
        <fullName evidence="2">Uncharacterized protein</fullName>
    </submittedName>
</protein>
<dbReference type="Proteomes" id="UP000639338">
    <property type="component" value="Unassembled WGS sequence"/>
</dbReference>
<evidence type="ECO:0000256" key="1">
    <source>
        <dbReference type="SAM" id="Phobius"/>
    </source>
</evidence>
<proteinExistence type="predicted"/>
<organism evidence="2 3">
    <name type="scientific">Aphidius gifuensis</name>
    <name type="common">Parasitoid wasp</name>
    <dbReference type="NCBI Taxonomy" id="684658"/>
    <lineage>
        <taxon>Eukaryota</taxon>
        <taxon>Metazoa</taxon>
        <taxon>Ecdysozoa</taxon>
        <taxon>Arthropoda</taxon>
        <taxon>Hexapoda</taxon>
        <taxon>Insecta</taxon>
        <taxon>Pterygota</taxon>
        <taxon>Neoptera</taxon>
        <taxon>Endopterygota</taxon>
        <taxon>Hymenoptera</taxon>
        <taxon>Apocrita</taxon>
        <taxon>Ichneumonoidea</taxon>
        <taxon>Braconidae</taxon>
        <taxon>Aphidiinae</taxon>
        <taxon>Aphidius</taxon>
    </lineage>
</organism>
<evidence type="ECO:0000313" key="3">
    <source>
        <dbReference type="Proteomes" id="UP000639338"/>
    </source>
</evidence>
<dbReference type="AlphaFoldDB" id="A0A835CQ53"/>
<name>A0A835CQ53_APHGI</name>
<keyword evidence="1" id="KW-1133">Transmembrane helix</keyword>
<dbReference type="EMBL" id="JACMRX010000005">
    <property type="protein sequence ID" value="KAF7989823.1"/>
    <property type="molecule type" value="Genomic_DNA"/>
</dbReference>